<keyword evidence="1 3" id="KW-0378">Hydrolase</keyword>
<dbReference type="PANTHER" id="PTHR43798:SF31">
    <property type="entry name" value="AB HYDROLASE SUPERFAMILY PROTEIN YCLE"/>
    <property type="match status" value="1"/>
</dbReference>
<dbReference type="Gene3D" id="3.40.50.1820">
    <property type="entry name" value="alpha/beta hydrolase"/>
    <property type="match status" value="1"/>
</dbReference>
<evidence type="ECO:0000313" key="4">
    <source>
        <dbReference type="Proteomes" id="UP000826775"/>
    </source>
</evidence>
<gene>
    <name evidence="3" type="primary">estV</name>
    <name evidence="3" type="ORF">NHP190003_02410</name>
</gene>
<accession>A0ABM7S8Y5</accession>
<dbReference type="SUPFAM" id="SSF53474">
    <property type="entry name" value="alpha/beta-Hydrolases"/>
    <property type="match status" value="1"/>
</dbReference>
<dbReference type="GO" id="GO:0016787">
    <property type="term" value="F:hydrolase activity"/>
    <property type="evidence" value="ECO:0007669"/>
    <property type="project" value="UniProtKB-KW"/>
</dbReference>
<dbReference type="EMBL" id="AP024814">
    <property type="protein sequence ID" value="BCZ16959.1"/>
    <property type="molecule type" value="Genomic_DNA"/>
</dbReference>
<dbReference type="PANTHER" id="PTHR43798">
    <property type="entry name" value="MONOACYLGLYCEROL LIPASE"/>
    <property type="match status" value="1"/>
</dbReference>
<protein>
    <submittedName>
        <fullName evidence="3">2-hydroxy-6-oxohepta-2,4-dienoate hydrolase EtsV</fullName>
    </submittedName>
</protein>
<reference evidence="3 4" key="1">
    <citation type="submission" date="2021-07" db="EMBL/GenBank/DDBJ databases">
        <title>Novel Helicobacter sp. Isolated from a dog.</title>
        <authorList>
            <person name="Rimbara E."/>
            <person name="Suzuki M."/>
        </authorList>
    </citation>
    <scope>NUCLEOTIDE SEQUENCE [LARGE SCALE GENOMIC DNA]</scope>
    <source>
        <strain evidence="4">NHP19-003</strain>
    </source>
</reference>
<name>A0ABM7S8Y5_9HELI</name>
<evidence type="ECO:0000313" key="3">
    <source>
        <dbReference type="EMBL" id="BCZ16959.1"/>
    </source>
</evidence>
<dbReference type="InterPro" id="IPR029058">
    <property type="entry name" value="AB_hydrolase_fold"/>
</dbReference>
<keyword evidence="4" id="KW-1185">Reference proteome</keyword>
<dbReference type="Pfam" id="PF12697">
    <property type="entry name" value="Abhydrolase_6"/>
    <property type="match status" value="1"/>
</dbReference>
<proteinExistence type="predicted"/>
<evidence type="ECO:0000256" key="1">
    <source>
        <dbReference type="ARBA" id="ARBA00022801"/>
    </source>
</evidence>
<dbReference type="InterPro" id="IPR050266">
    <property type="entry name" value="AB_hydrolase_sf"/>
</dbReference>
<dbReference type="Proteomes" id="UP000826775">
    <property type="component" value="Chromosome"/>
</dbReference>
<evidence type="ECO:0000259" key="2">
    <source>
        <dbReference type="Pfam" id="PF12697"/>
    </source>
</evidence>
<organism evidence="3 4">
    <name type="scientific">Helicobacter gastrocanis</name>
    <dbReference type="NCBI Taxonomy" id="2849641"/>
    <lineage>
        <taxon>Bacteria</taxon>
        <taxon>Pseudomonadati</taxon>
        <taxon>Campylobacterota</taxon>
        <taxon>Epsilonproteobacteria</taxon>
        <taxon>Campylobacterales</taxon>
        <taxon>Helicobacteraceae</taxon>
        <taxon>Helicobacter</taxon>
    </lineage>
</organism>
<feature type="domain" description="AB hydrolase-1" evidence="2">
    <location>
        <begin position="28"/>
        <end position="230"/>
    </location>
</feature>
<dbReference type="RefSeq" id="WP_221279930.1">
    <property type="nucleotide sequence ID" value="NZ_AP024814.1"/>
</dbReference>
<dbReference type="InterPro" id="IPR000073">
    <property type="entry name" value="AB_hydrolase_1"/>
</dbReference>
<sequence>MAKRTIFYKGLDFEIAYDFCDNKAPKNLLILHGWGSSKEIMQLAFKPHFKAFNHFYLDLPGFGKSPNHTFLTPLDYAQIVDAFCRSLHIEIDTAMGHSFGGKVALLCQSLYLILLSSAGILVQKSLKTRFKIHLAKCLKTVGLKKMLVLLKGKDADHLNPAMYETFKYTVQQDFSPEFKACAKKTLILWGQEDTATPLHAGQKIASLVPTNHFVVLKGDHYFFLKQGAQVEGEYLQCLKEWGEVC</sequence>